<comment type="caution">
    <text evidence="2">The sequence shown here is derived from an EMBL/GenBank/DDBJ whole genome shotgun (WGS) entry which is preliminary data.</text>
</comment>
<dbReference type="AlphaFoldDB" id="A0A5M9JBA2"/>
<sequence>MDQDSESRYRVLMAMQIVKQRSSAGKYRSWEDLYHYDCIYKALFTSRMHSSTARFTHCDFSSDLFAFILFLSPFLQLASLPVLQRDFRDMHPGRIEQASQTLLPVSSFTNKREVVVNSAYLVANNKRSLTRIALNPLNIRAQANSDIVASFRQLNNQFTSQIQEWKRASDIFFFAHHPICSLITCAFEIYKIDACFHFVELDVKMHNNTTISGFRFFILWK</sequence>
<evidence type="ECO:0000313" key="3">
    <source>
        <dbReference type="Proteomes" id="UP000322873"/>
    </source>
</evidence>
<keyword evidence="3" id="KW-1185">Reference proteome</keyword>
<accession>A0A5M9JBA2</accession>
<keyword evidence="1" id="KW-0812">Transmembrane</keyword>
<reference evidence="2 3" key="1">
    <citation type="submission" date="2019-06" db="EMBL/GenBank/DDBJ databases">
        <title>Genome Sequence of the Brown Rot Fungal Pathogen Monilinia fructicola.</title>
        <authorList>
            <person name="De Miccolis Angelini R.M."/>
            <person name="Landi L."/>
            <person name="Abate D."/>
            <person name="Pollastro S."/>
            <person name="Romanazzi G."/>
            <person name="Faretra F."/>
        </authorList>
    </citation>
    <scope>NUCLEOTIDE SEQUENCE [LARGE SCALE GENOMIC DNA]</scope>
    <source>
        <strain evidence="2 3">Mfrc123</strain>
    </source>
</reference>
<keyword evidence="1" id="KW-1133">Transmembrane helix</keyword>
<gene>
    <name evidence="2" type="ORF">EYC84_010902</name>
</gene>
<organism evidence="2 3">
    <name type="scientific">Monilinia fructicola</name>
    <name type="common">Brown rot fungus</name>
    <name type="synonym">Ciboria fructicola</name>
    <dbReference type="NCBI Taxonomy" id="38448"/>
    <lineage>
        <taxon>Eukaryota</taxon>
        <taxon>Fungi</taxon>
        <taxon>Dikarya</taxon>
        <taxon>Ascomycota</taxon>
        <taxon>Pezizomycotina</taxon>
        <taxon>Leotiomycetes</taxon>
        <taxon>Helotiales</taxon>
        <taxon>Sclerotiniaceae</taxon>
        <taxon>Monilinia</taxon>
    </lineage>
</organism>
<protein>
    <submittedName>
        <fullName evidence="2">Uncharacterized protein</fullName>
    </submittedName>
</protein>
<dbReference type="EMBL" id="VICG01000014">
    <property type="protein sequence ID" value="KAA8565159.1"/>
    <property type="molecule type" value="Genomic_DNA"/>
</dbReference>
<keyword evidence="1" id="KW-0472">Membrane</keyword>
<proteinExistence type="predicted"/>
<dbReference type="Proteomes" id="UP000322873">
    <property type="component" value="Unassembled WGS sequence"/>
</dbReference>
<name>A0A5M9JBA2_MONFR</name>
<evidence type="ECO:0000256" key="1">
    <source>
        <dbReference type="SAM" id="Phobius"/>
    </source>
</evidence>
<evidence type="ECO:0000313" key="2">
    <source>
        <dbReference type="EMBL" id="KAA8565159.1"/>
    </source>
</evidence>
<feature type="transmembrane region" description="Helical" evidence="1">
    <location>
        <begin position="64"/>
        <end position="83"/>
    </location>
</feature>